<comment type="caution">
    <text evidence="2">The sequence shown here is derived from an EMBL/GenBank/DDBJ whole genome shotgun (WGS) entry which is preliminary data.</text>
</comment>
<accession>A0AA40AZ65</accession>
<reference evidence="2" key="1">
    <citation type="submission" date="2023-06" db="EMBL/GenBank/DDBJ databases">
        <title>Genome-scale phylogeny and comparative genomics of the fungal order Sordariales.</title>
        <authorList>
            <consortium name="Lawrence Berkeley National Laboratory"/>
            <person name="Hensen N."/>
            <person name="Bonometti L."/>
            <person name="Westerberg I."/>
            <person name="Brannstrom I.O."/>
            <person name="Guillou S."/>
            <person name="Cros-Aarteil S."/>
            <person name="Calhoun S."/>
            <person name="Haridas S."/>
            <person name="Kuo A."/>
            <person name="Mondo S."/>
            <person name="Pangilinan J."/>
            <person name="Riley R."/>
            <person name="Labutti K."/>
            <person name="Andreopoulos B."/>
            <person name="Lipzen A."/>
            <person name="Chen C."/>
            <person name="Yanf M."/>
            <person name="Daum C."/>
            <person name="Ng V."/>
            <person name="Clum A."/>
            <person name="Steindorff A."/>
            <person name="Ohm R."/>
            <person name="Martin F."/>
            <person name="Silar P."/>
            <person name="Natvig D."/>
            <person name="Lalanne C."/>
            <person name="Gautier V."/>
            <person name="Ament-Velasquez S.L."/>
            <person name="Kruys A."/>
            <person name="Hutchinson M.I."/>
            <person name="Powell A.J."/>
            <person name="Barry K."/>
            <person name="Miller A.N."/>
            <person name="Grigoriev I.V."/>
            <person name="Debuchy R."/>
            <person name="Gladieux P."/>
            <person name="Thoren M.H."/>
            <person name="Johannesson H."/>
        </authorList>
    </citation>
    <scope>NUCLEOTIDE SEQUENCE</scope>
    <source>
        <strain evidence="2">SMH4607-1</strain>
    </source>
</reference>
<protein>
    <submittedName>
        <fullName evidence="2">Uncharacterized protein</fullName>
    </submittedName>
</protein>
<dbReference type="AlphaFoldDB" id="A0AA40AZ65"/>
<keyword evidence="3" id="KW-1185">Reference proteome</keyword>
<organism evidence="2 3">
    <name type="scientific">Lasiosphaeris hirsuta</name>
    <dbReference type="NCBI Taxonomy" id="260670"/>
    <lineage>
        <taxon>Eukaryota</taxon>
        <taxon>Fungi</taxon>
        <taxon>Dikarya</taxon>
        <taxon>Ascomycota</taxon>
        <taxon>Pezizomycotina</taxon>
        <taxon>Sordariomycetes</taxon>
        <taxon>Sordariomycetidae</taxon>
        <taxon>Sordariales</taxon>
        <taxon>Lasiosphaeriaceae</taxon>
        <taxon>Lasiosphaeris</taxon>
    </lineage>
</organism>
<name>A0AA40AZ65_9PEZI</name>
<dbReference type="Proteomes" id="UP001172102">
    <property type="component" value="Unassembled WGS sequence"/>
</dbReference>
<evidence type="ECO:0000313" key="3">
    <source>
        <dbReference type="Proteomes" id="UP001172102"/>
    </source>
</evidence>
<evidence type="ECO:0000256" key="1">
    <source>
        <dbReference type="SAM" id="SignalP"/>
    </source>
</evidence>
<evidence type="ECO:0000313" key="2">
    <source>
        <dbReference type="EMBL" id="KAK0724694.1"/>
    </source>
</evidence>
<gene>
    <name evidence="2" type="ORF">B0H67DRAFT_568521</name>
</gene>
<feature type="signal peptide" evidence="1">
    <location>
        <begin position="1"/>
        <end position="19"/>
    </location>
</feature>
<proteinExistence type="predicted"/>
<feature type="chain" id="PRO_5041283487" evidence="1">
    <location>
        <begin position="20"/>
        <end position="233"/>
    </location>
</feature>
<keyword evidence="1" id="KW-0732">Signal</keyword>
<sequence>MKLTAAISLLASLAIGTMASTDDSMLVGDPFREGQYVNGYRPVIPRNQYPHSEPFPTYNEINKTELGWAMHCLAEWCDDDNNFINPQAGKVRCFTESNHPGGGATAFICAPEGRARCSRNQIVAAWNELEDLSKSETGWLWKRSGRNLLLAFGFDRLCEGRACGGFYDPMVAACDGYTGNLQSSPLQFNKRVHAGNLHDDKYKGVTWVDAPTPTPVAEKIAYPTLTPTAKKVT</sequence>
<dbReference type="EMBL" id="JAUKUA010000002">
    <property type="protein sequence ID" value="KAK0724694.1"/>
    <property type="molecule type" value="Genomic_DNA"/>
</dbReference>